<gene>
    <name evidence="3" type="ORF">KI659_01810</name>
</gene>
<proteinExistence type="predicted"/>
<dbReference type="Gene3D" id="2.40.128.420">
    <property type="match status" value="1"/>
</dbReference>
<comment type="caution">
    <text evidence="3">The sequence shown here is derived from an EMBL/GenBank/DDBJ whole genome shotgun (WGS) entry which is preliminary data.</text>
</comment>
<dbReference type="RefSeq" id="WP_213943628.1">
    <property type="nucleotide sequence ID" value="NZ_JAHCMY010000001.1"/>
</dbReference>
<dbReference type="EMBL" id="JAHCMY010000001">
    <property type="protein sequence ID" value="MBS9522739.1"/>
    <property type="molecule type" value="Genomic_DNA"/>
</dbReference>
<feature type="domain" description="DUF5627" evidence="2">
    <location>
        <begin position="195"/>
        <end position="331"/>
    </location>
</feature>
<accession>A0AAP2G0G0</accession>
<evidence type="ECO:0000313" key="4">
    <source>
        <dbReference type="Proteomes" id="UP001319104"/>
    </source>
</evidence>
<protein>
    <submittedName>
        <fullName evidence="3">DUF1735 domain-containing protein</fullName>
    </submittedName>
</protein>
<sequence length="342" mass="38552">MKKIVYILVVVLTGLTSCVNQDWEFPDFDFQSVYFAHQYPVRTITLGEDIFDTTLDNEWKFRILATTGGVYNNRNDISMDFTIDNSLVEGLVFGASGEEIVTMPSHYYGITGENFIIPKGSLSGGVEIQLTEDFFNDPLAIRNTYVIPMVISNVVNADTILSGRTVIENPNPHVIGDWDVTRKDFVLYAVKFVNEWHGIYLRRGQDVITGKAGHEELSGEFVRREEFVERDELKDVNTVSLTEVELPLTFQDQTGANIHATLLLTFNNQGECTISSASEGVIASGTGSFVKRGEKKSWGNQDRDALYLDYEIDLPNMHVQTTDTLVMRNRGLAMEFFTPEVR</sequence>
<reference evidence="3 4" key="1">
    <citation type="submission" date="2021-05" db="EMBL/GenBank/DDBJ databases">
        <authorList>
            <person name="Zhang Z.D."/>
            <person name="Osman G."/>
        </authorList>
    </citation>
    <scope>NUCLEOTIDE SEQUENCE [LARGE SCALE GENOMIC DNA]</scope>
    <source>
        <strain evidence="3 4">KCTC 32217</strain>
    </source>
</reference>
<evidence type="ECO:0000313" key="3">
    <source>
        <dbReference type="EMBL" id="MBS9522739.1"/>
    </source>
</evidence>
<dbReference type="InterPro" id="IPR013728">
    <property type="entry name" value="BT_3987-like_N"/>
</dbReference>
<keyword evidence="4" id="KW-1185">Reference proteome</keyword>
<dbReference type="InterPro" id="IPR040580">
    <property type="entry name" value="DUF5627"/>
</dbReference>
<dbReference type="PROSITE" id="PS51257">
    <property type="entry name" value="PROKAR_LIPOPROTEIN"/>
    <property type="match status" value="1"/>
</dbReference>
<feature type="domain" description="BT-3987-like N-terminal" evidence="1">
    <location>
        <begin position="31"/>
        <end position="157"/>
    </location>
</feature>
<evidence type="ECO:0000259" key="1">
    <source>
        <dbReference type="Pfam" id="PF08522"/>
    </source>
</evidence>
<dbReference type="AlphaFoldDB" id="A0AAP2G0G0"/>
<organism evidence="3 4">
    <name type="scientific">Litoribacter ruber</name>
    <dbReference type="NCBI Taxonomy" id="702568"/>
    <lineage>
        <taxon>Bacteria</taxon>
        <taxon>Pseudomonadati</taxon>
        <taxon>Bacteroidota</taxon>
        <taxon>Cytophagia</taxon>
        <taxon>Cytophagales</taxon>
        <taxon>Cyclobacteriaceae</taxon>
        <taxon>Litoribacter</taxon>
    </lineage>
</organism>
<dbReference type="Pfam" id="PF08522">
    <property type="entry name" value="BT_3987-like_N"/>
    <property type="match status" value="1"/>
</dbReference>
<name>A0AAP2G0G0_9BACT</name>
<dbReference type="Pfam" id="PF18620">
    <property type="entry name" value="DUF5627"/>
    <property type="match status" value="1"/>
</dbReference>
<dbReference type="Proteomes" id="UP001319104">
    <property type="component" value="Unassembled WGS sequence"/>
</dbReference>
<evidence type="ECO:0000259" key="2">
    <source>
        <dbReference type="Pfam" id="PF18620"/>
    </source>
</evidence>
<dbReference type="Gene3D" id="2.60.40.1740">
    <property type="entry name" value="hypothetical protein (bacova_03559)"/>
    <property type="match status" value="1"/>
</dbReference>